<dbReference type="AlphaFoldDB" id="A0A5M8RLC7"/>
<accession>A0A5M8RLC7</accession>
<proteinExistence type="predicted"/>
<gene>
    <name evidence="3" type="ORF">DX927_16070</name>
</gene>
<dbReference type="RefSeq" id="WP_148958666.1">
    <property type="nucleotide sequence ID" value="NZ_QSND01000003.1"/>
</dbReference>
<dbReference type="EMBL" id="QSND01000003">
    <property type="protein sequence ID" value="KAA6449415.1"/>
    <property type="molecule type" value="Genomic_DNA"/>
</dbReference>
<organism evidence="3 4">
    <name type="scientific">Bacillus swezeyi</name>
    <dbReference type="NCBI Taxonomy" id="1925020"/>
    <lineage>
        <taxon>Bacteria</taxon>
        <taxon>Bacillati</taxon>
        <taxon>Bacillota</taxon>
        <taxon>Bacilli</taxon>
        <taxon>Bacillales</taxon>
        <taxon>Bacillaceae</taxon>
        <taxon>Bacillus</taxon>
    </lineage>
</organism>
<feature type="signal peptide" evidence="2">
    <location>
        <begin position="1"/>
        <end position="20"/>
    </location>
</feature>
<evidence type="ECO:0000256" key="1">
    <source>
        <dbReference type="SAM" id="MobiDB-lite"/>
    </source>
</evidence>
<feature type="compositionally biased region" description="Basic and acidic residues" evidence="1">
    <location>
        <begin position="30"/>
        <end position="45"/>
    </location>
</feature>
<evidence type="ECO:0000313" key="3">
    <source>
        <dbReference type="EMBL" id="KAA6449415.1"/>
    </source>
</evidence>
<name>A0A5M8RLC7_9BACI</name>
<keyword evidence="2" id="KW-0732">Signal</keyword>
<reference evidence="3 4" key="1">
    <citation type="submission" date="2018-08" db="EMBL/GenBank/DDBJ databases">
        <title>Bacillus phenotypic plasticity.</title>
        <authorList>
            <person name="Hurtado E."/>
        </authorList>
    </citation>
    <scope>NUCLEOTIDE SEQUENCE [LARGE SCALE GENOMIC DNA]</scope>
    <source>
        <strain evidence="3 4">427</strain>
    </source>
</reference>
<dbReference type="PROSITE" id="PS51257">
    <property type="entry name" value="PROKAR_LIPOPROTEIN"/>
    <property type="match status" value="1"/>
</dbReference>
<keyword evidence="3" id="KW-0449">Lipoprotein</keyword>
<sequence length="243" mass="28010">MKKMMITCFAIILAFTGGCSMNDSQNGKDGNQEEAVKPKDMDPKDLPQVPAFQDEKTREYMASTKEVEPGYYLLQSQLKGFTMLFPEDGEYEAELSSNNEENIESIAFNSYDKKSNIVLNAQVKYYSQQSYVNKPKTMLEIISGQNGYKGDYEKVSESGKDIYFAHMKDIFDDIDRKYNFSYSYFGYVKSTEEDDLGVEYHFTFACHKEDQPCSLSEDKARKNAKKLINSITFKIKKEKQDEE</sequence>
<dbReference type="Proteomes" id="UP000324326">
    <property type="component" value="Unassembled WGS sequence"/>
</dbReference>
<evidence type="ECO:0000313" key="4">
    <source>
        <dbReference type="Proteomes" id="UP000324326"/>
    </source>
</evidence>
<feature type="chain" id="PRO_5039650449" evidence="2">
    <location>
        <begin position="21"/>
        <end position="243"/>
    </location>
</feature>
<feature type="region of interest" description="Disordered" evidence="1">
    <location>
        <begin position="24"/>
        <end position="49"/>
    </location>
</feature>
<evidence type="ECO:0000256" key="2">
    <source>
        <dbReference type="SAM" id="SignalP"/>
    </source>
</evidence>
<comment type="caution">
    <text evidence="3">The sequence shown here is derived from an EMBL/GenBank/DDBJ whole genome shotgun (WGS) entry which is preliminary data.</text>
</comment>
<protein>
    <submittedName>
        <fullName evidence="3">Lipoprotein YvcA</fullName>
    </submittedName>
</protein>